<keyword evidence="2" id="KW-0812">Transmembrane</keyword>
<reference evidence="3 4" key="1">
    <citation type="submission" date="2020-08" db="EMBL/GenBank/DDBJ databases">
        <title>Sequencing the genomes of 1000 actinobacteria strains.</title>
        <authorList>
            <person name="Klenk H.-P."/>
        </authorList>
    </citation>
    <scope>NUCLEOTIDE SEQUENCE [LARGE SCALE GENOMIC DNA]</scope>
    <source>
        <strain evidence="3 4">DSM 45913</strain>
    </source>
</reference>
<dbReference type="InterPro" id="IPR047789">
    <property type="entry name" value="CU044_5270-like"/>
</dbReference>
<dbReference type="RefSeq" id="WP_185082594.1">
    <property type="nucleotide sequence ID" value="NZ_JACHJB010000001.1"/>
</dbReference>
<keyword evidence="4" id="KW-1185">Reference proteome</keyword>
<gene>
    <name evidence="3" type="ORF">FHU36_000997</name>
</gene>
<feature type="compositionally biased region" description="Polar residues" evidence="1">
    <location>
        <begin position="350"/>
        <end position="360"/>
    </location>
</feature>
<sequence>MDDEIRVFAAGRPAAPPYSDEARARARDRLLREARGQARGQGGLRRPRLGRFRPGWQAVAAFGITVTLVGGVAVALSGQRTGPDAATSVTRADDAFPELHPRPGQFVLVESDTMYASLTIHEGGETRHLRRSHRKIWQSVDGSADGLLVIEGREPKPYPGETELPKDATNWRGSDWVTLAFCPRVEAVYRDSFAYLSTLPAEPAAMREQLYREQSRPSTEEESDLRAFRVAAEMLREGYLPRAQREALYEAVRTIDGVTEVEGVADSAGRRGVALGLTEARLGVREEIIFDPVTRMMLGERATVVDESVAKAPKGGVVAHTAQLKVSVVEEVPEPPAGTPRSECMPSPSKAPSAQPTAPSDTPAAVRPSTPLPDAPDAARPTTLPADATGTPDGPSPAAPTPDVTQGPASIAPTPGVTDGPVQRATPSSVPAS</sequence>
<comment type="caution">
    <text evidence="3">The sequence shown here is derived from an EMBL/GenBank/DDBJ whole genome shotgun (WGS) entry which is preliminary data.</text>
</comment>
<keyword evidence="2" id="KW-1133">Transmembrane helix</keyword>
<dbReference type="Proteomes" id="UP000583800">
    <property type="component" value="Unassembled WGS sequence"/>
</dbReference>
<name>A0A7X0BXK3_9ACTN</name>
<organism evidence="3 4">
    <name type="scientific">Nonomuraea muscovyensis</name>
    <dbReference type="NCBI Taxonomy" id="1124761"/>
    <lineage>
        <taxon>Bacteria</taxon>
        <taxon>Bacillati</taxon>
        <taxon>Actinomycetota</taxon>
        <taxon>Actinomycetes</taxon>
        <taxon>Streptosporangiales</taxon>
        <taxon>Streptosporangiaceae</taxon>
        <taxon>Nonomuraea</taxon>
    </lineage>
</organism>
<evidence type="ECO:0000256" key="2">
    <source>
        <dbReference type="SAM" id="Phobius"/>
    </source>
</evidence>
<dbReference type="NCBIfam" id="NF038083">
    <property type="entry name" value="CU044_5270_fam"/>
    <property type="match status" value="1"/>
</dbReference>
<keyword evidence="2" id="KW-0472">Membrane</keyword>
<dbReference type="EMBL" id="JACHJB010000001">
    <property type="protein sequence ID" value="MBB6344488.1"/>
    <property type="molecule type" value="Genomic_DNA"/>
</dbReference>
<evidence type="ECO:0000313" key="3">
    <source>
        <dbReference type="EMBL" id="MBB6344488.1"/>
    </source>
</evidence>
<evidence type="ECO:0000313" key="4">
    <source>
        <dbReference type="Proteomes" id="UP000583800"/>
    </source>
</evidence>
<proteinExistence type="predicted"/>
<feature type="region of interest" description="Disordered" evidence="1">
    <location>
        <begin position="333"/>
        <end position="433"/>
    </location>
</feature>
<feature type="transmembrane region" description="Helical" evidence="2">
    <location>
        <begin position="55"/>
        <end position="76"/>
    </location>
</feature>
<accession>A0A7X0BXK3</accession>
<protein>
    <submittedName>
        <fullName evidence="3">Uncharacterized protein</fullName>
    </submittedName>
</protein>
<evidence type="ECO:0000256" key="1">
    <source>
        <dbReference type="SAM" id="MobiDB-lite"/>
    </source>
</evidence>
<dbReference type="AlphaFoldDB" id="A0A7X0BXK3"/>